<feature type="transmembrane region" description="Helical" evidence="11">
    <location>
        <begin position="104"/>
        <end position="125"/>
    </location>
</feature>
<proteinExistence type="inferred from homology"/>
<evidence type="ECO:0008006" key="14">
    <source>
        <dbReference type="Google" id="ProtNLM"/>
    </source>
</evidence>
<feature type="transmembrane region" description="Helical" evidence="11">
    <location>
        <begin position="234"/>
        <end position="255"/>
    </location>
</feature>
<evidence type="ECO:0000256" key="10">
    <source>
        <dbReference type="ARBA" id="ARBA00023170"/>
    </source>
</evidence>
<evidence type="ECO:0000256" key="2">
    <source>
        <dbReference type="ARBA" id="ARBA00010120"/>
    </source>
</evidence>
<feature type="transmembrane region" description="Helical" evidence="11">
    <location>
        <begin position="193"/>
        <end position="214"/>
    </location>
</feature>
<evidence type="ECO:0000256" key="5">
    <source>
        <dbReference type="ARBA" id="ARBA00022824"/>
    </source>
</evidence>
<evidence type="ECO:0000256" key="8">
    <source>
        <dbReference type="ARBA" id="ARBA00022989"/>
    </source>
</evidence>
<dbReference type="Proteomes" id="UP000807159">
    <property type="component" value="Chromosome 2"/>
</dbReference>
<dbReference type="PANTHER" id="PTHR10585">
    <property type="entry name" value="ER LUMEN PROTEIN RETAINING RECEPTOR"/>
    <property type="match status" value="1"/>
</dbReference>
<sequence>MKATKRPVQAVATWVRKQPPKIKVFLAVVSGLAALVFLRMVVHDHDNLFVAAEAVHSIGISVLIYKLMKEKTCAGLSLKSQDLTAIFLAARLYCSFVMEYDIHTLLDSATLLTTLWVIYMIRFNLRSSYMEDKDNFAIYYLVIPCALLALIIHPTTHHNIFNRISWAFCVYLESISVLPQLRVMQNTKIVEPFTAHYVFALGVARFLSCAHWVLQVLDTRGRLLTALGYGLWPSMVLLSEIVQTFILADFCYYYVKSVLGGQLVLRLPSGVVYGSMFINPPMLLRGTLISLSLVALTALLSSSIFYSFGSRRGPASNKEFETKLTALVSSGDYTSTMAISKLLIASLVVSLLVLQEVNASQAASTIPGKNMDCGGASGTCSKGCKCDHKGTSGNLKDAVKGANVTMKDTCPCCGATMTTPGGRRMRP</sequence>
<feature type="transmembrane region" description="Helical" evidence="11">
    <location>
        <begin position="24"/>
        <end position="42"/>
    </location>
</feature>
<dbReference type="GO" id="GO:0015031">
    <property type="term" value="P:protein transport"/>
    <property type="evidence" value="ECO:0007669"/>
    <property type="project" value="UniProtKB-KW"/>
</dbReference>
<feature type="transmembrane region" description="Helical" evidence="11">
    <location>
        <begin position="160"/>
        <end position="181"/>
    </location>
</feature>
<keyword evidence="4 11" id="KW-0812">Transmembrane</keyword>
<evidence type="ECO:0000256" key="11">
    <source>
        <dbReference type="SAM" id="Phobius"/>
    </source>
</evidence>
<feature type="transmembrane region" description="Helical" evidence="11">
    <location>
        <begin position="286"/>
        <end position="308"/>
    </location>
</feature>
<keyword evidence="10" id="KW-0675">Receptor</keyword>
<evidence type="ECO:0000256" key="3">
    <source>
        <dbReference type="ARBA" id="ARBA00022448"/>
    </source>
</evidence>
<organism evidence="12 13">
    <name type="scientific">Populus deltoides</name>
    <name type="common">Eastern poplar</name>
    <name type="synonym">Eastern cottonwood</name>
    <dbReference type="NCBI Taxonomy" id="3696"/>
    <lineage>
        <taxon>Eukaryota</taxon>
        <taxon>Viridiplantae</taxon>
        <taxon>Streptophyta</taxon>
        <taxon>Embryophyta</taxon>
        <taxon>Tracheophyta</taxon>
        <taxon>Spermatophyta</taxon>
        <taxon>Magnoliopsida</taxon>
        <taxon>eudicotyledons</taxon>
        <taxon>Gunneridae</taxon>
        <taxon>Pentapetalae</taxon>
        <taxon>rosids</taxon>
        <taxon>fabids</taxon>
        <taxon>Malpighiales</taxon>
        <taxon>Salicaceae</taxon>
        <taxon>Saliceae</taxon>
        <taxon>Populus</taxon>
    </lineage>
</organism>
<name>A0A8T2ZCQ5_POPDE</name>
<protein>
    <recommendedName>
        <fullName evidence="14">ER lumen protein retaining receptor</fullName>
    </recommendedName>
</protein>
<dbReference type="EMBL" id="JACEGQ020000002">
    <property type="protein sequence ID" value="KAH8515149.1"/>
    <property type="molecule type" value="Genomic_DNA"/>
</dbReference>
<reference evidence="12" key="1">
    <citation type="journal article" date="2021" name="J. Hered.">
        <title>Genome Assembly of Salicaceae Populus deltoides (Eastern Cottonwood) I-69 Based on Nanopore Sequencing and Hi-C Technologies.</title>
        <authorList>
            <person name="Bai S."/>
            <person name="Wu H."/>
            <person name="Zhang J."/>
            <person name="Pan Z."/>
            <person name="Zhao W."/>
            <person name="Li Z."/>
            <person name="Tong C."/>
        </authorList>
    </citation>
    <scope>NUCLEOTIDE SEQUENCE</scope>
    <source>
        <tissue evidence="12">Leaf</tissue>
    </source>
</reference>
<evidence type="ECO:0000256" key="4">
    <source>
        <dbReference type="ARBA" id="ARBA00022692"/>
    </source>
</evidence>
<feature type="transmembrane region" description="Helical" evidence="11">
    <location>
        <begin position="48"/>
        <end position="68"/>
    </location>
</feature>
<keyword evidence="5" id="KW-0256">Endoplasmic reticulum</keyword>
<comment type="subcellular location">
    <subcellularLocation>
        <location evidence="1">Endoplasmic reticulum membrane</location>
        <topology evidence="1">Multi-pass membrane protein</topology>
    </subcellularLocation>
</comment>
<keyword evidence="13" id="KW-1185">Reference proteome</keyword>
<evidence type="ECO:0000313" key="12">
    <source>
        <dbReference type="EMBL" id="KAH8515149.1"/>
    </source>
</evidence>
<dbReference type="AlphaFoldDB" id="A0A8T2ZCQ5"/>
<evidence type="ECO:0000256" key="7">
    <source>
        <dbReference type="ARBA" id="ARBA00022927"/>
    </source>
</evidence>
<keyword evidence="7" id="KW-0653">Protein transport</keyword>
<dbReference type="Pfam" id="PF00810">
    <property type="entry name" value="ER_lumen_recept"/>
    <property type="match status" value="1"/>
</dbReference>
<dbReference type="GO" id="GO:0046923">
    <property type="term" value="F:ER retention sequence binding"/>
    <property type="evidence" value="ECO:0007669"/>
    <property type="project" value="InterPro"/>
</dbReference>
<keyword evidence="6" id="KW-0931">ER-Golgi transport</keyword>
<keyword evidence="3" id="KW-0813">Transport</keyword>
<keyword evidence="9 11" id="KW-0472">Membrane</keyword>
<feature type="transmembrane region" description="Helical" evidence="11">
    <location>
        <begin position="137"/>
        <end position="154"/>
    </location>
</feature>
<accession>A0A8T2ZCQ5</accession>
<dbReference type="PRINTS" id="PR00660">
    <property type="entry name" value="ERLUMENR"/>
</dbReference>
<keyword evidence="8 11" id="KW-1133">Transmembrane helix</keyword>
<dbReference type="GO" id="GO:0016192">
    <property type="term" value="P:vesicle-mediated transport"/>
    <property type="evidence" value="ECO:0007669"/>
    <property type="project" value="UniProtKB-KW"/>
</dbReference>
<comment type="caution">
    <text evidence="12">The sequence shown here is derived from an EMBL/GenBank/DDBJ whole genome shotgun (WGS) entry which is preliminary data.</text>
</comment>
<evidence type="ECO:0000256" key="1">
    <source>
        <dbReference type="ARBA" id="ARBA00004477"/>
    </source>
</evidence>
<dbReference type="GO" id="GO:0006621">
    <property type="term" value="P:protein retention in ER lumen"/>
    <property type="evidence" value="ECO:0007669"/>
    <property type="project" value="InterPro"/>
</dbReference>
<evidence type="ECO:0000256" key="6">
    <source>
        <dbReference type="ARBA" id="ARBA00022892"/>
    </source>
</evidence>
<dbReference type="GO" id="GO:0005789">
    <property type="term" value="C:endoplasmic reticulum membrane"/>
    <property type="evidence" value="ECO:0007669"/>
    <property type="project" value="UniProtKB-SubCell"/>
</dbReference>
<evidence type="ECO:0000313" key="13">
    <source>
        <dbReference type="Proteomes" id="UP000807159"/>
    </source>
</evidence>
<gene>
    <name evidence="12" type="ORF">H0E87_003850</name>
</gene>
<evidence type="ECO:0000256" key="9">
    <source>
        <dbReference type="ARBA" id="ARBA00023136"/>
    </source>
</evidence>
<comment type="similarity">
    <text evidence="2">Belongs to the ERD2 family.</text>
</comment>
<dbReference type="InterPro" id="IPR000133">
    <property type="entry name" value="ER_ret_rcpt"/>
</dbReference>